<comment type="caution">
    <text evidence="15">The sequence shown here is derived from an EMBL/GenBank/DDBJ whole genome shotgun (WGS) entry which is preliminary data.</text>
</comment>
<evidence type="ECO:0000256" key="10">
    <source>
        <dbReference type="PROSITE-ProRule" id="PRU01360"/>
    </source>
</evidence>
<evidence type="ECO:0000259" key="14">
    <source>
        <dbReference type="Pfam" id="PF07715"/>
    </source>
</evidence>
<feature type="chain" id="PRO_5018296146" evidence="12">
    <location>
        <begin position="25"/>
        <end position="796"/>
    </location>
</feature>
<evidence type="ECO:0000313" key="16">
    <source>
        <dbReference type="Proteomes" id="UP000275012"/>
    </source>
</evidence>
<dbReference type="InterPro" id="IPR000531">
    <property type="entry name" value="Beta-barrel_TonB"/>
</dbReference>
<protein>
    <submittedName>
        <fullName evidence="15">TonB-dependent receptor</fullName>
    </submittedName>
</protein>
<keyword evidence="3 10" id="KW-1134">Transmembrane beta strand</keyword>
<evidence type="ECO:0000256" key="4">
    <source>
        <dbReference type="ARBA" id="ARBA00022692"/>
    </source>
</evidence>
<keyword evidence="8 10" id="KW-0472">Membrane</keyword>
<evidence type="ECO:0000256" key="11">
    <source>
        <dbReference type="RuleBase" id="RU003357"/>
    </source>
</evidence>
<keyword evidence="15" id="KW-0675">Receptor</keyword>
<feature type="signal peptide" evidence="12">
    <location>
        <begin position="1"/>
        <end position="24"/>
    </location>
</feature>
<dbReference type="RefSeq" id="WP_122100612.1">
    <property type="nucleotide sequence ID" value="NZ_RFLY01000003.1"/>
</dbReference>
<keyword evidence="7 11" id="KW-0798">TonB box</keyword>
<dbReference type="PANTHER" id="PTHR30069:SF53">
    <property type="entry name" value="COLICIN I RECEPTOR-RELATED"/>
    <property type="match status" value="1"/>
</dbReference>
<keyword evidence="4 10" id="KW-0812">Transmembrane</keyword>
<keyword evidence="5 12" id="KW-0732">Signal</keyword>
<dbReference type="Gene3D" id="2.40.170.20">
    <property type="entry name" value="TonB-dependent receptor, beta-barrel domain"/>
    <property type="match status" value="1"/>
</dbReference>
<dbReference type="EMBL" id="RFLY01000003">
    <property type="protein sequence ID" value="RMH94089.1"/>
    <property type="molecule type" value="Genomic_DNA"/>
</dbReference>
<gene>
    <name evidence="15" type="ORF">EBB59_02695</name>
</gene>
<dbReference type="GO" id="GO:0009279">
    <property type="term" value="C:cell outer membrane"/>
    <property type="evidence" value="ECO:0007669"/>
    <property type="project" value="UniProtKB-SubCell"/>
</dbReference>
<keyword evidence="2 10" id="KW-0813">Transport</keyword>
<dbReference type="InterPro" id="IPR036942">
    <property type="entry name" value="Beta-barrel_TonB_sf"/>
</dbReference>
<accession>A0A3M2I3D5</accession>
<dbReference type="Gene3D" id="2.170.130.10">
    <property type="entry name" value="TonB-dependent receptor, plug domain"/>
    <property type="match status" value="1"/>
</dbReference>
<dbReference type="InterPro" id="IPR012910">
    <property type="entry name" value="Plug_dom"/>
</dbReference>
<dbReference type="Pfam" id="PF07715">
    <property type="entry name" value="Plug"/>
    <property type="match status" value="1"/>
</dbReference>
<dbReference type="GO" id="GO:0044718">
    <property type="term" value="P:siderophore transmembrane transport"/>
    <property type="evidence" value="ECO:0007669"/>
    <property type="project" value="TreeGrafter"/>
</dbReference>
<comment type="similarity">
    <text evidence="10 11">Belongs to the TonB-dependent receptor family.</text>
</comment>
<evidence type="ECO:0000256" key="8">
    <source>
        <dbReference type="ARBA" id="ARBA00023136"/>
    </source>
</evidence>
<dbReference type="PROSITE" id="PS52016">
    <property type="entry name" value="TONB_DEPENDENT_REC_3"/>
    <property type="match status" value="1"/>
</dbReference>
<dbReference type="Pfam" id="PF00593">
    <property type="entry name" value="TonB_dep_Rec_b-barrel"/>
    <property type="match status" value="1"/>
</dbReference>
<dbReference type="PANTHER" id="PTHR30069">
    <property type="entry name" value="TONB-DEPENDENT OUTER MEMBRANE RECEPTOR"/>
    <property type="match status" value="1"/>
</dbReference>
<name>A0A3M2I3D5_9GAMM</name>
<dbReference type="AlphaFoldDB" id="A0A3M2I3D5"/>
<comment type="subcellular location">
    <subcellularLocation>
        <location evidence="1 10">Cell outer membrane</location>
        <topology evidence="1 10">Multi-pass membrane protein</topology>
    </subcellularLocation>
</comment>
<organism evidence="15 16">
    <name type="scientific">Solilutibacter pythonis</name>
    <dbReference type="NCBI Taxonomy" id="2483112"/>
    <lineage>
        <taxon>Bacteria</taxon>
        <taxon>Pseudomonadati</taxon>
        <taxon>Pseudomonadota</taxon>
        <taxon>Gammaproteobacteria</taxon>
        <taxon>Lysobacterales</taxon>
        <taxon>Lysobacteraceae</taxon>
        <taxon>Solilutibacter</taxon>
    </lineage>
</organism>
<evidence type="ECO:0000256" key="1">
    <source>
        <dbReference type="ARBA" id="ARBA00004571"/>
    </source>
</evidence>
<proteinExistence type="inferred from homology"/>
<evidence type="ECO:0000259" key="13">
    <source>
        <dbReference type="Pfam" id="PF00593"/>
    </source>
</evidence>
<evidence type="ECO:0000256" key="6">
    <source>
        <dbReference type="ARBA" id="ARBA00023065"/>
    </source>
</evidence>
<evidence type="ECO:0000256" key="9">
    <source>
        <dbReference type="ARBA" id="ARBA00023237"/>
    </source>
</evidence>
<evidence type="ECO:0000256" key="5">
    <source>
        <dbReference type="ARBA" id="ARBA00022729"/>
    </source>
</evidence>
<dbReference type="Proteomes" id="UP000275012">
    <property type="component" value="Unassembled WGS sequence"/>
</dbReference>
<feature type="domain" description="TonB-dependent receptor plug" evidence="14">
    <location>
        <begin position="50"/>
        <end position="164"/>
    </location>
</feature>
<sequence>MSPSRHTLCGAIAFALAMPGMALAAEADASPAPQQLDRVVVTAAGFEQKLADAPASISVVAREELEKRPYSNLIDALRDIEGIDVGMETTDKNGMATISMRGMPSDYTLVLIDGRRQSNVGSIYPNNFGGGQFSFLPPLDAIDRIEVVRGPMSTLYGSDAMGGVVNIITRRVGDAWRGSLRQGFTFQQDKHFGNARASDVYLGGPLVKDRLGFAFRGGHYRQDESIPEWPSLTLPDGSEWNRALGFGRGGKQVANTHWNAGVRLDWTPNDAHRFLFDYDVSRQKYDNRQGQTGTLDGIASLWRSGNAVIPNPNGNGTLTRRVVQPRVGYTPEQRYEREQASLTHIGEWSFGRSETSLMRIGSRNLGRSLPLTIAERAELQTLWNEVCTRRGQAAYCNNGSLAASRLTADERARLGAFLPRPLRTLELRGWVLDSKLEVNAEDHRLTVGGQLNDTDMEDGVFGMGRAEYRNGVTQKHRQWALFAEDNWRFAPGLTATLGLRYDRHNLFGSHFSPRGYLVWEATDAWTIKGGISTGYKTPRPDQLFPGITGFGGQGVLPLVGTPGLKPETSRNYELAAYYEGERYGLNATAFLNRFKDKIARGGIYPNCEVTKPGSGYCVDIGQGWAALGYSSFAQTVNIDSADTRGVELAGHVKLAEDWNLRGNYTWTRSRQTSGAKRGSPIAGNPAKHMLNASLNWQVTPTFGLNLGGEGRFNRYYGMDAAGKDIYYKNHVLLHLGGSWQATGWLTINARVNNLLDRNFISQSCTLAAGADSFDCRDDYAVKEQRRSFWLSFNARF</sequence>
<dbReference type="InterPro" id="IPR037066">
    <property type="entry name" value="Plug_dom_sf"/>
</dbReference>
<keyword evidence="6" id="KW-0406">Ion transport</keyword>
<evidence type="ECO:0000256" key="7">
    <source>
        <dbReference type="ARBA" id="ARBA00023077"/>
    </source>
</evidence>
<keyword evidence="16" id="KW-1185">Reference proteome</keyword>
<dbReference type="OrthoDB" id="9764669at2"/>
<evidence type="ECO:0000256" key="2">
    <source>
        <dbReference type="ARBA" id="ARBA00022448"/>
    </source>
</evidence>
<keyword evidence="9 10" id="KW-0998">Cell outer membrane</keyword>
<evidence type="ECO:0000256" key="12">
    <source>
        <dbReference type="SAM" id="SignalP"/>
    </source>
</evidence>
<dbReference type="SUPFAM" id="SSF56935">
    <property type="entry name" value="Porins"/>
    <property type="match status" value="1"/>
</dbReference>
<feature type="domain" description="TonB-dependent receptor-like beta-barrel" evidence="13">
    <location>
        <begin position="375"/>
        <end position="754"/>
    </location>
</feature>
<dbReference type="InterPro" id="IPR039426">
    <property type="entry name" value="TonB-dep_rcpt-like"/>
</dbReference>
<evidence type="ECO:0000256" key="3">
    <source>
        <dbReference type="ARBA" id="ARBA00022452"/>
    </source>
</evidence>
<dbReference type="GO" id="GO:0015344">
    <property type="term" value="F:siderophore uptake transmembrane transporter activity"/>
    <property type="evidence" value="ECO:0007669"/>
    <property type="project" value="TreeGrafter"/>
</dbReference>
<reference evidence="15 16" key="1">
    <citation type="submission" date="2018-10" db="EMBL/GenBank/DDBJ databases">
        <title>Proposal of Lysobacter pythonis sp. nov. isolated from royal pythons (Python regius).</title>
        <authorList>
            <person name="Hans-Juergen B."/>
            <person name="Huptas C."/>
            <person name="Sandra B."/>
            <person name="Igor L."/>
            <person name="Joachim S."/>
            <person name="Siegfried S."/>
            <person name="Mareike W."/>
            <person name="Peter K."/>
        </authorList>
    </citation>
    <scope>NUCLEOTIDE SEQUENCE [LARGE SCALE GENOMIC DNA]</scope>
    <source>
        <strain evidence="15 16">4284/11</strain>
    </source>
</reference>
<dbReference type="CDD" id="cd01347">
    <property type="entry name" value="ligand_gated_channel"/>
    <property type="match status" value="1"/>
</dbReference>
<evidence type="ECO:0000313" key="15">
    <source>
        <dbReference type="EMBL" id="RMH94089.1"/>
    </source>
</evidence>